<dbReference type="CDD" id="cd09281">
    <property type="entry name" value="UPF0066"/>
    <property type="match status" value="1"/>
</dbReference>
<reference evidence="6" key="1">
    <citation type="submission" date="2025-08" db="UniProtKB">
        <authorList>
            <consortium name="RefSeq"/>
        </authorList>
    </citation>
    <scope>IDENTIFICATION</scope>
    <source>
        <tissue evidence="6">Testes</tissue>
    </source>
</reference>
<dbReference type="Gene3D" id="2.40.30.70">
    <property type="entry name" value="YaeB-like"/>
    <property type="match status" value="1"/>
</dbReference>
<dbReference type="InterPro" id="IPR036414">
    <property type="entry name" value="YaeB_N_sf"/>
</dbReference>
<evidence type="ECO:0000256" key="2">
    <source>
        <dbReference type="ARBA" id="ARBA00033753"/>
    </source>
</evidence>
<gene>
    <name evidence="6" type="primary">LOC100376616</name>
</gene>
<dbReference type="Gene3D" id="3.30.2310.10">
    <property type="entry name" value="YaeB-like"/>
    <property type="match status" value="1"/>
</dbReference>
<dbReference type="InterPro" id="IPR023370">
    <property type="entry name" value="TrmO-like_N"/>
</dbReference>
<dbReference type="Proteomes" id="UP000694865">
    <property type="component" value="Unplaced"/>
</dbReference>
<keyword evidence="5" id="KW-1185">Reference proteome</keyword>
<dbReference type="PROSITE" id="PS51668">
    <property type="entry name" value="TSAA_2"/>
    <property type="match status" value="1"/>
</dbReference>
<evidence type="ECO:0000256" key="1">
    <source>
        <dbReference type="ARBA" id="ARBA00022691"/>
    </source>
</evidence>
<name>A0ABM0M2G0_SACKO</name>
<organism evidence="5 6">
    <name type="scientific">Saccoglossus kowalevskii</name>
    <name type="common">Acorn worm</name>
    <dbReference type="NCBI Taxonomy" id="10224"/>
    <lineage>
        <taxon>Eukaryota</taxon>
        <taxon>Metazoa</taxon>
        <taxon>Hemichordata</taxon>
        <taxon>Enteropneusta</taxon>
        <taxon>Harrimaniidae</taxon>
        <taxon>Saccoglossus</taxon>
    </lineage>
</organism>
<accession>A0ABM0M2G0</accession>
<dbReference type="SUPFAM" id="SSF118196">
    <property type="entry name" value="YaeB-like"/>
    <property type="match status" value="1"/>
</dbReference>
<sequence>MAASIESAGALEKEIRIARNELKNIRQQVETLKKVYRKDVDKITESLAGVADSRNDHSSYSTQSQPRQQVSFSTTHSHLGTPIGYIKSCFKSKNGTPRQPTICSRSKAKLQILQSAFNNPAHALEGLQQFSHLWIIFIFHRNGPSNYTKAKVKPPRLDGARVGLFASRSPHRPNPIGLTLVHIDSIQGDTIHMSGIDMIEGTPVLDIKPYIPTYDNKPSTKVADWIGEPPRKTLNVRFTLNAEQDLQRFRPAGNITGAEKNDFVFDFFEDALEAKKAIRDILESDPRSTYRRYQCKDSLYYFTIDTMHITCWFDDNVVEVVKIKPAQRR</sequence>
<feature type="coiled-coil region" evidence="3">
    <location>
        <begin position="8"/>
        <end position="35"/>
    </location>
</feature>
<proteinExistence type="inferred from homology"/>
<feature type="domain" description="TsaA-like" evidence="4">
    <location>
        <begin position="80"/>
        <end position="219"/>
    </location>
</feature>
<dbReference type="GeneID" id="100376616"/>
<dbReference type="PANTHER" id="PTHR12818">
    <property type="entry name" value="TRNA (ADENINE(37)-N6)-METHYLTRANSFERASE"/>
    <property type="match status" value="1"/>
</dbReference>
<evidence type="ECO:0000313" key="5">
    <source>
        <dbReference type="Proteomes" id="UP000694865"/>
    </source>
</evidence>
<dbReference type="NCBIfam" id="TIGR00104">
    <property type="entry name" value="tRNA_TsaA"/>
    <property type="match status" value="1"/>
</dbReference>
<dbReference type="Pfam" id="PF01980">
    <property type="entry name" value="TrmO_N"/>
    <property type="match status" value="1"/>
</dbReference>
<dbReference type="InterPro" id="IPR036413">
    <property type="entry name" value="YaeB-like_sf"/>
</dbReference>
<comment type="similarity">
    <text evidence="2">Belongs to the tRNA methyltransferase O family.</text>
</comment>
<protein>
    <submittedName>
        <fullName evidence="6">Nef-associated protein 1-like</fullName>
    </submittedName>
</protein>
<dbReference type="PANTHER" id="PTHR12818:SF0">
    <property type="entry name" value="TRNA (ADENINE(37)-N6)-METHYLTRANSFERASE"/>
    <property type="match status" value="1"/>
</dbReference>
<keyword evidence="1" id="KW-0949">S-adenosyl-L-methionine</keyword>
<evidence type="ECO:0000313" key="6">
    <source>
        <dbReference type="RefSeq" id="XP_006814201.1"/>
    </source>
</evidence>
<evidence type="ECO:0000259" key="4">
    <source>
        <dbReference type="PROSITE" id="PS51668"/>
    </source>
</evidence>
<dbReference type="InterPro" id="IPR040372">
    <property type="entry name" value="YaeB-like"/>
</dbReference>
<keyword evidence="3" id="KW-0175">Coiled coil</keyword>
<dbReference type="RefSeq" id="XP_006814201.1">
    <property type="nucleotide sequence ID" value="XM_006814138.1"/>
</dbReference>
<evidence type="ECO:0000256" key="3">
    <source>
        <dbReference type="SAM" id="Coils"/>
    </source>
</evidence>